<dbReference type="EMBL" id="NXLW01000003">
    <property type="protein sequence ID" value="RDU73090.1"/>
    <property type="molecule type" value="Genomic_DNA"/>
</dbReference>
<dbReference type="InterPro" id="IPR056203">
    <property type="entry name" value="Cds6_C"/>
</dbReference>
<gene>
    <name evidence="2" type="ORF">CQA66_02355</name>
</gene>
<evidence type="ECO:0000259" key="1">
    <source>
        <dbReference type="Pfam" id="PF24125"/>
    </source>
</evidence>
<dbReference type="AlphaFoldDB" id="A0A3D8J730"/>
<comment type="caution">
    <text evidence="2">The sequence shown here is derived from an EMBL/GenBank/DDBJ whole genome shotgun (WGS) entry which is preliminary data.</text>
</comment>
<proteinExistence type="predicted"/>
<organism evidence="2 3">
    <name type="scientific">Helicobacter aurati</name>
    <dbReference type="NCBI Taxonomy" id="137778"/>
    <lineage>
        <taxon>Bacteria</taxon>
        <taxon>Pseudomonadati</taxon>
        <taxon>Campylobacterota</taxon>
        <taxon>Epsilonproteobacteria</taxon>
        <taxon>Campylobacterales</taxon>
        <taxon>Helicobacteraceae</taxon>
        <taxon>Helicobacter</taxon>
    </lineage>
</organism>
<dbReference type="RefSeq" id="WP_104763263.1">
    <property type="nucleotide sequence ID" value="NZ_FZPM01000017.1"/>
</dbReference>
<dbReference type="OrthoDB" id="9809748at2"/>
<feature type="domain" description="Cds6 C-terminal" evidence="1">
    <location>
        <begin position="44"/>
        <end position="99"/>
    </location>
</feature>
<dbReference type="Pfam" id="PF24125">
    <property type="entry name" value="Cds6_C"/>
    <property type="match status" value="1"/>
</dbReference>
<reference evidence="2 3" key="1">
    <citation type="submission" date="2018-04" db="EMBL/GenBank/DDBJ databases">
        <title>Novel Campyloabacter and Helicobacter Species and Strains.</title>
        <authorList>
            <person name="Mannion A.J."/>
            <person name="Shen Z."/>
            <person name="Fox J.G."/>
        </authorList>
    </citation>
    <scope>NUCLEOTIDE SEQUENCE [LARGE SCALE GENOMIC DNA]</scope>
    <source>
        <strain evidence="2 3">MIT 97-5075</strain>
    </source>
</reference>
<accession>A0A3D8J730</accession>
<name>A0A3D8J730_9HELI</name>
<keyword evidence="3" id="KW-1185">Reference proteome</keyword>
<protein>
    <recommendedName>
        <fullName evidence="1">Cds6 C-terminal domain-containing protein</fullName>
    </recommendedName>
</protein>
<sequence>MQDKTTDYGYFESLDFLFISNKQVPSLALYRITNFQLQQIGDSKALVARIIVYPNDIDKKLFRISFMEHSKSWKGTATSKKRELYVALAEETFKIVSEK</sequence>
<evidence type="ECO:0000313" key="3">
    <source>
        <dbReference type="Proteomes" id="UP000256424"/>
    </source>
</evidence>
<evidence type="ECO:0000313" key="2">
    <source>
        <dbReference type="EMBL" id="RDU73090.1"/>
    </source>
</evidence>
<dbReference type="Proteomes" id="UP000256424">
    <property type="component" value="Unassembled WGS sequence"/>
</dbReference>